<dbReference type="PANTHER" id="PTHR31001:SF85">
    <property type="entry name" value="ZN(II)2CYS6 TRANSCRIPTION FACTOR (EUROFUNG)"/>
    <property type="match status" value="1"/>
</dbReference>
<dbReference type="Pfam" id="PF04082">
    <property type="entry name" value="Fungal_trans"/>
    <property type="match status" value="1"/>
</dbReference>
<evidence type="ECO:0000259" key="5">
    <source>
        <dbReference type="PROSITE" id="PS50048"/>
    </source>
</evidence>
<dbReference type="CDD" id="cd12148">
    <property type="entry name" value="fungal_TF_MHR"/>
    <property type="match status" value="1"/>
</dbReference>
<dbReference type="PROSITE" id="PS50048">
    <property type="entry name" value="ZN2_CY6_FUNGAL_2"/>
    <property type="match status" value="1"/>
</dbReference>
<dbReference type="EMBL" id="MU858189">
    <property type="protein sequence ID" value="KAK4209960.1"/>
    <property type="molecule type" value="Genomic_DNA"/>
</dbReference>
<dbReference type="Gene3D" id="4.10.240.10">
    <property type="entry name" value="Zn(2)-C6 fungal-type DNA-binding domain"/>
    <property type="match status" value="1"/>
</dbReference>
<evidence type="ECO:0000313" key="6">
    <source>
        <dbReference type="EMBL" id="KAK4209960.1"/>
    </source>
</evidence>
<dbReference type="PROSITE" id="PS00463">
    <property type="entry name" value="ZN2_CY6_FUNGAL_1"/>
    <property type="match status" value="1"/>
</dbReference>
<dbReference type="InterPro" id="IPR001138">
    <property type="entry name" value="Zn2Cys6_DnaBD"/>
</dbReference>
<evidence type="ECO:0000256" key="1">
    <source>
        <dbReference type="ARBA" id="ARBA00004123"/>
    </source>
</evidence>
<dbReference type="GO" id="GO:0008270">
    <property type="term" value="F:zinc ion binding"/>
    <property type="evidence" value="ECO:0007669"/>
    <property type="project" value="InterPro"/>
</dbReference>
<dbReference type="GO" id="GO:0003677">
    <property type="term" value="F:DNA binding"/>
    <property type="evidence" value="ECO:0007669"/>
    <property type="project" value="InterPro"/>
</dbReference>
<dbReference type="AlphaFoldDB" id="A0AAN6Y2C5"/>
<comment type="caution">
    <text evidence="6">The sequence shown here is derived from an EMBL/GenBank/DDBJ whole genome shotgun (WGS) entry which is preliminary data.</text>
</comment>
<dbReference type="SMART" id="SM00066">
    <property type="entry name" value="GAL4"/>
    <property type="match status" value="1"/>
</dbReference>
<dbReference type="GO" id="GO:0006351">
    <property type="term" value="P:DNA-templated transcription"/>
    <property type="evidence" value="ECO:0007669"/>
    <property type="project" value="InterPro"/>
</dbReference>
<name>A0AAN6Y2C5_9PEZI</name>
<reference evidence="6" key="1">
    <citation type="journal article" date="2023" name="Mol. Phylogenet. Evol.">
        <title>Genome-scale phylogeny and comparative genomics of the fungal order Sordariales.</title>
        <authorList>
            <person name="Hensen N."/>
            <person name="Bonometti L."/>
            <person name="Westerberg I."/>
            <person name="Brannstrom I.O."/>
            <person name="Guillou S."/>
            <person name="Cros-Aarteil S."/>
            <person name="Calhoun S."/>
            <person name="Haridas S."/>
            <person name="Kuo A."/>
            <person name="Mondo S."/>
            <person name="Pangilinan J."/>
            <person name="Riley R."/>
            <person name="LaButti K."/>
            <person name="Andreopoulos B."/>
            <person name="Lipzen A."/>
            <person name="Chen C."/>
            <person name="Yan M."/>
            <person name="Daum C."/>
            <person name="Ng V."/>
            <person name="Clum A."/>
            <person name="Steindorff A."/>
            <person name="Ohm R.A."/>
            <person name="Martin F."/>
            <person name="Silar P."/>
            <person name="Natvig D.O."/>
            <person name="Lalanne C."/>
            <person name="Gautier V."/>
            <person name="Ament-Velasquez S.L."/>
            <person name="Kruys A."/>
            <person name="Hutchinson M.I."/>
            <person name="Powell A.J."/>
            <person name="Barry K."/>
            <person name="Miller A.N."/>
            <person name="Grigoriev I.V."/>
            <person name="Debuchy R."/>
            <person name="Gladieux P."/>
            <person name="Hiltunen Thoren M."/>
            <person name="Johannesson H."/>
        </authorList>
    </citation>
    <scope>NUCLEOTIDE SEQUENCE</scope>
    <source>
        <strain evidence="6">PSN293</strain>
    </source>
</reference>
<dbReference type="GO" id="GO:0000981">
    <property type="term" value="F:DNA-binding transcription factor activity, RNA polymerase II-specific"/>
    <property type="evidence" value="ECO:0007669"/>
    <property type="project" value="InterPro"/>
</dbReference>
<dbReference type="InterPro" id="IPR050613">
    <property type="entry name" value="Sec_Metabolite_Reg"/>
</dbReference>
<dbReference type="PANTHER" id="PTHR31001">
    <property type="entry name" value="UNCHARACTERIZED TRANSCRIPTIONAL REGULATORY PROTEIN"/>
    <property type="match status" value="1"/>
</dbReference>
<dbReference type="Pfam" id="PF00172">
    <property type="entry name" value="Zn_clus"/>
    <property type="match status" value="1"/>
</dbReference>
<keyword evidence="2" id="KW-0479">Metal-binding</keyword>
<organism evidence="6 7">
    <name type="scientific">Rhypophila decipiens</name>
    <dbReference type="NCBI Taxonomy" id="261697"/>
    <lineage>
        <taxon>Eukaryota</taxon>
        <taxon>Fungi</taxon>
        <taxon>Dikarya</taxon>
        <taxon>Ascomycota</taxon>
        <taxon>Pezizomycotina</taxon>
        <taxon>Sordariomycetes</taxon>
        <taxon>Sordariomycetidae</taxon>
        <taxon>Sordariales</taxon>
        <taxon>Naviculisporaceae</taxon>
        <taxon>Rhypophila</taxon>
    </lineage>
</organism>
<dbReference type="SUPFAM" id="SSF57701">
    <property type="entry name" value="Zn2/Cys6 DNA-binding domain"/>
    <property type="match status" value="1"/>
</dbReference>
<dbReference type="InterPro" id="IPR036864">
    <property type="entry name" value="Zn2-C6_fun-type_DNA-bd_sf"/>
</dbReference>
<dbReference type="SMART" id="SM00906">
    <property type="entry name" value="Fungal_trans"/>
    <property type="match status" value="1"/>
</dbReference>
<evidence type="ECO:0000256" key="4">
    <source>
        <dbReference type="SAM" id="MobiDB-lite"/>
    </source>
</evidence>
<keyword evidence="3" id="KW-0539">Nucleus</keyword>
<feature type="region of interest" description="Disordered" evidence="4">
    <location>
        <begin position="103"/>
        <end position="129"/>
    </location>
</feature>
<evidence type="ECO:0000313" key="7">
    <source>
        <dbReference type="Proteomes" id="UP001301769"/>
    </source>
</evidence>
<gene>
    <name evidence="6" type="ORF">QBC37DRAFT_43973</name>
</gene>
<evidence type="ECO:0000256" key="3">
    <source>
        <dbReference type="ARBA" id="ARBA00023242"/>
    </source>
</evidence>
<evidence type="ECO:0000256" key="2">
    <source>
        <dbReference type="ARBA" id="ARBA00022723"/>
    </source>
</evidence>
<proteinExistence type="predicted"/>
<protein>
    <submittedName>
        <fullName evidence="6">Fungal-specific transcription factor domain-containing protein</fullName>
    </submittedName>
</protein>
<comment type="subcellular location">
    <subcellularLocation>
        <location evidence="1">Nucleus</location>
    </subcellularLocation>
</comment>
<dbReference type="CDD" id="cd00067">
    <property type="entry name" value="GAL4"/>
    <property type="match status" value="1"/>
</dbReference>
<keyword evidence="7" id="KW-1185">Reference proteome</keyword>
<dbReference type="GO" id="GO:0005634">
    <property type="term" value="C:nucleus"/>
    <property type="evidence" value="ECO:0007669"/>
    <property type="project" value="UniProtKB-SubCell"/>
</dbReference>
<dbReference type="Proteomes" id="UP001301769">
    <property type="component" value="Unassembled WGS sequence"/>
</dbReference>
<sequence length="709" mass="79343">MATEGIHTPLKPKPVAIAPAPLNMETSLLAGPAPVPMAQSCRTCAIRKVKCDKVAPTCSSCHKSKLDCLYQPVQPRQRKRKLSGDVNTAEKLVRYERILQQLGVLEPDPDRPPSPASTSTATDGNKDPVVPVRVIPWGHSQRTKIGKLLVVGQGTSRYIDSDLWGDLGDNDQEYDHPISDEEQEPDFVNTSRAFADPLTEAFMAYGCAEQDLIRHHPTHVDAVVMWQVHATNVEPLYKVLHIPSVASMVETISKSPETASKADDCLLFAIYHFAVFSMTEQECMEKLGQPSISLRQRYQSAARQALVKASFLKTTDMTVLQALVLFLLACRQYYDPHTFWILTGVAVRIAQRIGLHRDGEPLGLAPFQVQMRRRLFYQLMPLDATASQMSGIGIMMPPDTWDTQPALNVNDDQLWPAMTEPPQEQQKGGATDMMFCLSRFCIGKSMRQFKDDSEADKAIDEAEKEVEEKYIRYCDVIDPLHFLAAGVARSGITAMRLRVRLPRARAPSATDDERREAIKLAQKILDTDSASHEHPGLSKRFGWYIGHFFLWGMWDSLVYILNTLCSMRPGLMSENEIQTAWDKIEKVYRFHGELLDTKRALNVAFQRLTIKAWNATHGDVADAVDADVPGFIKTLHSLRSRGKEVATATEAAAVAVAVPTLQDQSPEGTFNLDSSFETRATEFEFNSDDWTLWEQLIESDRVNPENGGL</sequence>
<reference evidence="6" key="2">
    <citation type="submission" date="2023-05" db="EMBL/GenBank/DDBJ databases">
        <authorList>
            <consortium name="Lawrence Berkeley National Laboratory"/>
            <person name="Steindorff A."/>
            <person name="Hensen N."/>
            <person name="Bonometti L."/>
            <person name="Westerberg I."/>
            <person name="Brannstrom I.O."/>
            <person name="Guillou S."/>
            <person name="Cros-Aarteil S."/>
            <person name="Calhoun S."/>
            <person name="Haridas S."/>
            <person name="Kuo A."/>
            <person name="Mondo S."/>
            <person name="Pangilinan J."/>
            <person name="Riley R."/>
            <person name="Labutti K."/>
            <person name="Andreopoulos B."/>
            <person name="Lipzen A."/>
            <person name="Chen C."/>
            <person name="Yanf M."/>
            <person name="Daum C."/>
            <person name="Ng V."/>
            <person name="Clum A."/>
            <person name="Ohm R."/>
            <person name="Martin F."/>
            <person name="Silar P."/>
            <person name="Natvig D."/>
            <person name="Lalanne C."/>
            <person name="Gautier V."/>
            <person name="Ament-Velasquez S.L."/>
            <person name="Kruys A."/>
            <person name="Hutchinson M.I."/>
            <person name="Powell A.J."/>
            <person name="Barry K."/>
            <person name="Miller A.N."/>
            <person name="Grigoriev I.V."/>
            <person name="Debuchy R."/>
            <person name="Gladieux P."/>
            <person name="Thoren M.H."/>
            <person name="Johannesson H."/>
        </authorList>
    </citation>
    <scope>NUCLEOTIDE SEQUENCE</scope>
    <source>
        <strain evidence="6">PSN293</strain>
    </source>
</reference>
<dbReference type="InterPro" id="IPR007219">
    <property type="entry name" value="XnlR_reg_dom"/>
</dbReference>
<feature type="domain" description="Zn(2)-C6 fungal-type" evidence="5">
    <location>
        <begin position="40"/>
        <end position="70"/>
    </location>
</feature>
<accession>A0AAN6Y2C5</accession>